<evidence type="ECO:0000256" key="2">
    <source>
        <dbReference type="ARBA" id="ARBA00022475"/>
    </source>
</evidence>
<keyword evidence="4 6" id="KW-1133">Transmembrane helix</keyword>
<name>A0A290Z5E3_9PSEU</name>
<feature type="transmembrane region" description="Helical" evidence="6">
    <location>
        <begin position="287"/>
        <end position="312"/>
    </location>
</feature>
<feature type="transmembrane region" description="Helical" evidence="6">
    <location>
        <begin position="489"/>
        <end position="510"/>
    </location>
</feature>
<feature type="transmembrane region" description="Helical" evidence="6">
    <location>
        <begin position="419"/>
        <end position="438"/>
    </location>
</feature>
<feature type="transmembrane region" description="Helical" evidence="6">
    <location>
        <begin position="161"/>
        <end position="179"/>
    </location>
</feature>
<evidence type="ECO:0000313" key="8">
    <source>
        <dbReference type="Proteomes" id="UP000218505"/>
    </source>
</evidence>
<keyword evidence="3 6" id="KW-0812">Transmembrane</keyword>
<dbReference type="GO" id="GO:0005886">
    <property type="term" value="C:plasma membrane"/>
    <property type="evidence" value="ECO:0007669"/>
    <property type="project" value="UniProtKB-SubCell"/>
</dbReference>
<dbReference type="EMBL" id="CP023445">
    <property type="protein sequence ID" value="ATE54271.1"/>
    <property type="molecule type" value="Genomic_DNA"/>
</dbReference>
<evidence type="ECO:0000256" key="5">
    <source>
        <dbReference type="ARBA" id="ARBA00023136"/>
    </source>
</evidence>
<evidence type="ECO:0000313" key="7">
    <source>
        <dbReference type="EMBL" id="ATE54271.1"/>
    </source>
</evidence>
<dbReference type="KEGG" id="apre:CNX65_14020"/>
<feature type="transmembrane region" description="Helical" evidence="6">
    <location>
        <begin position="230"/>
        <end position="249"/>
    </location>
</feature>
<dbReference type="RefSeq" id="WP_096493255.1">
    <property type="nucleotide sequence ID" value="NZ_CP023445.1"/>
</dbReference>
<keyword evidence="5 6" id="KW-0472">Membrane</keyword>
<feature type="transmembrane region" description="Helical" evidence="6">
    <location>
        <begin position="458"/>
        <end position="477"/>
    </location>
</feature>
<evidence type="ECO:0000256" key="6">
    <source>
        <dbReference type="SAM" id="Phobius"/>
    </source>
</evidence>
<feature type="transmembrane region" description="Helical" evidence="6">
    <location>
        <begin position="522"/>
        <end position="543"/>
    </location>
</feature>
<organism evidence="7 8">
    <name type="scientific">Actinosynnema pretiosum</name>
    <dbReference type="NCBI Taxonomy" id="42197"/>
    <lineage>
        <taxon>Bacteria</taxon>
        <taxon>Bacillati</taxon>
        <taxon>Actinomycetota</taxon>
        <taxon>Actinomycetes</taxon>
        <taxon>Pseudonocardiales</taxon>
        <taxon>Pseudonocardiaceae</taxon>
        <taxon>Actinosynnema</taxon>
    </lineage>
</organism>
<evidence type="ECO:0000256" key="1">
    <source>
        <dbReference type="ARBA" id="ARBA00004651"/>
    </source>
</evidence>
<sequence>MRVDRAAALAGGLAVLCVTAVVLAAGDVHGVLGDRDPGRVAGWLLGVVRLVADGAGSVTAGALAFAAFVAPGRRDGKLTADAYAALRLAALASPVWLVAALAAVPLAAGDASGQPQSVVWANLAGLVDATDEPKAWLVTAVVVAVVVWGARVTLTWPTTVTWLALSVLALLPPVVMGHVSGGAWHDVATNAVLWHVPAAAVWVGSLVALRSFLRRGGPDRERVLGRCRRVTAVCLVVVALSGSVAGLALATPSGLLSGFGALLGLKLLVCALVLGSRGRVAGTRWGARWPLAVEVVALGVAMGASAGLAHLVPPRWTSTRPSAQETVLGYELPAGPGFSEIVVGWRFDLVIGLGAVLAALLYLRGVRVLRRRGDAWPAHRVAAWLGGCLVLLLATSSGVGRYAPAMFSAHMVAHMSLNMLAPVLLVLGGPVTLALRALPPGPRAWVVALLHCRWTRIVSHPAFAAVVFVASFYALYFSPLFGEAVGQHWAHVLMNVHFLMTGYVFYWLVIGVDRPPRPLPHLARLGMLFAVMPFHAFFGVILMNGQSVIAESHYREVALSWLPDLMADQRLGGGIAWATGEIPMLVVVIALMAQWAAADRKEAVRMDRRDDNDEDERLAAYNAMLAELSERR</sequence>
<feature type="transmembrane region" description="Helical" evidence="6">
    <location>
        <begin position="40"/>
        <end position="70"/>
    </location>
</feature>
<keyword evidence="2" id="KW-1003">Cell membrane</keyword>
<dbReference type="Proteomes" id="UP000218505">
    <property type="component" value="Chromosome"/>
</dbReference>
<accession>A0A290Z5E3</accession>
<evidence type="ECO:0000256" key="3">
    <source>
        <dbReference type="ARBA" id="ARBA00022692"/>
    </source>
</evidence>
<dbReference type="InterPro" id="IPR019108">
    <property type="entry name" value="Caa3_assmbl_CtaG-rel"/>
</dbReference>
<protein>
    <submittedName>
        <fullName evidence="7">Copper resistance protein CopD</fullName>
    </submittedName>
</protein>
<dbReference type="AlphaFoldDB" id="A0A290Z5E3"/>
<feature type="transmembrane region" description="Helical" evidence="6">
    <location>
        <begin position="381"/>
        <end position="399"/>
    </location>
</feature>
<proteinExistence type="predicted"/>
<dbReference type="Pfam" id="PF09678">
    <property type="entry name" value="Caa3_CtaG"/>
    <property type="match status" value="1"/>
</dbReference>
<keyword evidence="8" id="KW-1185">Reference proteome</keyword>
<feature type="transmembrane region" description="Helical" evidence="6">
    <location>
        <begin position="82"/>
        <end position="108"/>
    </location>
</feature>
<feature type="transmembrane region" description="Helical" evidence="6">
    <location>
        <begin position="191"/>
        <end position="209"/>
    </location>
</feature>
<evidence type="ECO:0000256" key="4">
    <source>
        <dbReference type="ARBA" id="ARBA00022989"/>
    </source>
</evidence>
<feature type="transmembrane region" description="Helical" evidence="6">
    <location>
        <begin position="575"/>
        <end position="598"/>
    </location>
</feature>
<comment type="subcellular location">
    <subcellularLocation>
        <location evidence="1">Cell membrane</location>
        <topology evidence="1">Multi-pass membrane protein</topology>
    </subcellularLocation>
</comment>
<feature type="transmembrane region" description="Helical" evidence="6">
    <location>
        <begin position="255"/>
        <end position="275"/>
    </location>
</feature>
<gene>
    <name evidence="7" type="ORF">CNX65_14020</name>
</gene>
<feature type="transmembrane region" description="Helical" evidence="6">
    <location>
        <begin position="135"/>
        <end position="154"/>
    </location>
</feature>
<feature type="transmembrane region" description="Helical" evidence="6">
    <location>
        <begin position="349"/>
        <end position="369"/>
    </location>
</feature>
<reference evidence="7" key="1">
    <citation type="submission" date="2017-09" db="EMBL/GenBank/DDBJ databases">
        <title>Complete Genome Sequence of ansamitocin-producing Bacterium Actinosynnema pretiosum X47.</title>
        <authorList>
            <person name="Cao G."/>
            <person name="Zong G."/>
            <person name="Zhong C."/>
            <person name="Fu J."/>
        </authorList>
    </citation>
    <scope>NUCLEOTIDE SEQUENCE [LARGE SCALE GENOMIC DNA]</scope>
    <source>
        <strain evidence="7">X47</strain>
    </source>
</reference>